<dbReference type="RefSeq" id="WP_388624198.1">
    <property type="nucleotide sequence ID" value="NZ_JBIAUT010000001.1"/>
</dbReference>
<accession>A0ABW6TS40</accession>
<dbReference type="EMBL" id="JBIAUT010000001">
    <property type="protein sequence ID" value="MFF4215425.1"/>
    <property type="molecule type" value="Genomic_DNA"/>
</dbReference>
<protein>
    <submittedName>
        <fullName evidence="1">Uncharacterized protein</fullName>
    </submittedName>
</protein>
<sequence length="68" mass="7680">MTRLIHSLQRKFKVALAKRGEDLLVSQIKHIALIHGEEAGRREELEFTLGQDYPVPPARGLSLVCTEL</sequence>
<evidence type="ECO:0000313" key="1">
    <source>
        <dbReference type="EMBL" id="MFF4215425.1"/>
    </source>
</evidence>
<evidence type="ECO:0000313" key="2">
    <source>
        <dbReference type="Proteomes" id="UP001602123"/>
    </source>
</evidence>
<keyword evidence="2" id="KW-1185">Reference proteome</keyword>
<gene>
    <name evidence="1" type="ORF">ACFYZM_03980</name>
</gene>
<comment type="caution">
    <text evidence="1">The sequence shown here is derived from an EMBL/GenBank/DDBJ whole genome shotgun (WGS) entry which is preliminary data.</text>
</comment>
<organism evidence="1 2">
    <name type="scientific">Streptomyces nondiastaticus</name>
    <dbReference type="NCBI Taxonomy" id="3154512"/>
    <lineage>
        <taxon>Bacteria</taxon>
        <taxon>Bacillati</taxon>
        <taxon>Actinomycetota</taxon>
        <taxon>Actinomycetes</taxon>
        <taxon>Kitasatosporales</taxon>
        <taxon>Streptomycetaceae</taxon>
        <taxon>Streptomyces</taxon>
    </lineage>
</organism>
<dbReference type="Proteomes" id="UP001602123">
    <property type="component" value="Unassembled WGS sequence"/>
</dbReference>
<name>A0ABW6TS40_9ACTN</name>
<proteinExistence type="predicted"/>
<reference evidence="1 2" key="1">
    <citation type="submission" date="2024-10" db="EMBL/GenBank/DDBJ databases">
        <title>The Natural Products Discovery Center: Release of the First 8490 Sequenced Strains for Exploring Actinobacteria Biosynthetic Diversity.</title>
        <authorList>
            <person name="Kalkreuter E."/>
            <person name="Kautsar S.A."/>
            <person name="Yang D."/>
            <person name="Bader C.D."/>
            <person name="Teijaro C.N."/>
            <person name="Fluegel L."/>
            <person name="Davis C.M."/>
            <person name="Simpson J.R."/>
            <person name="Lauterbach L."/>
            <person name="Steele A.D."/>
            <person name="Gui C."/>
            <person name="Meng S."/>
            <person name="Li G."/>
            <person name="Viehrig K."/>
            <person name="Ye F."/>
            <person name="Su P."/>
            <person name="Kiefer A.F."/>
            <person name="Nichols A."/>
            <person name="Cepeda A.J."/>
            <person name="Yan W."/>
            <person name="Fan B."/>
            <person name="Jiang Y."/>
            <person name="Adhikari A."/>
            <person name="Zheng C.-J."/>
            <person name="Schuster L."/>
            <person name="Cowan T.M."/>
            <person name="Smanski M.J."/>
            <person name="Chevrette M.G."/>
            <person name="De Carvalho L.P.S."/>
            <person name="Shen B."/>
        </authorList>
    </citation>
    <scope>NUCLEOTIDE SEQUENCE [LARGE SCALE GENOMIC DNA]</scope>
    <source>
        <strain evidence="1 2">NPDC001650</strain>
    </source>
</reference>